<dbReference type="EMBL" id="BJHW01000001">
    <property type="protein sequence ID" value="GDY52140.1"/>
    <property type="molecule type" value="Genomic_DNA"/>
</dbReference>
<name>A0A4D4KZZ5_STRVO</name>
<comment type="caution">
    <text evidence="1">The sequence shown here is derived from an EMBL/GenBank/DDBJ whole genome shotgun (WGS) entry which is preliminary data.</text>
</comment>
<organism evidence="1 2">
    <name type="scientific">Streptomyces violaceusniger</name>
    <dbReference type="NCBI Taxonomy" id="68280"/>
    <lineage>
        <taxon>Bacteria</taxon>
        <taxon>Bacillati</taxon>
        <taxon>Actinomycetota</taxon>
        <taxon>Actinomycetes</taxon>
        <taxon>Kitasatosporales</taxon>
        <taxon>Streptomycetaceae</taxon>
        <taxon>Streptomyces</taxon>
        <taxon>Streptomyces violaceusniger group</taxon>
    </lineage>
</organism>
<evidence type="ECO:0000313" key="2">
    <source>
        <dbReference type="Proteomes" id="UP000301309"/>
    </source>
</evidence>
<gene>
    <name evidence="1" type="ORF">SVIO_027630</name>
</gene>
<protein>
    <submittedName>
        <fullName evidence="1">Uncharacterized protein</fullName>
    </submittedName>
</protein>
<evidence type="ECO:0000313" key="1">
    <source>
        <dbReference type="EMBL" id="GDY52140.1"/>
    </source>
</evidence>
<reference evidence="1 2" key="1">
    <citation type="journal article" date="2020" name="Int. J. Syst. Evol. Microbiol.">
        <title>Reclassification of Streptomyces castelarensis and Streptomyces sporoclivatus as later heterotypic synonyms of Streptomyces antimycoticus.</title>
        <authorList>
            <person name="Komaki H."/>
            <person name="Tamura T."/>
        </authorList>
    </citation>
    <scope>NUCLEOTIDE SEQUENCE [LARGE SCALE GENOMIC DNA]</scope>
    <source>
        <strain evidence="1 2">NBRC 13459</strain>
    </source>
</reference>
<dbReference type="AlphaFoldDB" id="A0A4D4KZZ5"/>
<sequence>MVLVEQPTKHLAAPDRGGGQVDDVRSVVWGTQVQAAVGPSRVVVLGVLVEDRTQVSITGDEDPVGAFGTG</sequence>
<proteinExistence type="predicted"/>
<accession>A0A4D4KZZ5</accession>
<keyword evidence="2" id="KW-1185">Reference proteome</keyword>
<dbReference type="Proteomes" id="UP000301309">
    <property type="component" value="Unassembled WGS sequence"/>
</dbReference>